<dbReference type="RefSeq" id="WP_238236649.1">
    <property type="nucleotide sequence ID" value="NZ_BPQQ01000040.1"/>
</dbReference>
<evidence type="ECO:0000256" key="1">
    <source>
        <dbReference type="ARBA" id="ARBA00004141"/>
    </source>
</evidence>
<evidence type="ECO:0000313" key="7">
    <source>
        <dbReference type="EMBL" id="GJE01633.1"/>
    </source>
</evidence>
<proteinExistence type="predicted"/>
<feature type="compositionally biased region" description="Low complexity" evidence="5">
    <location>
        <begin position="138"/>
        <end position="158"/>
    </location>
</feature>
<keyword evidence="4 6" id="KW-0472">Membrane</keyword>
<evidence type="ECO:0000256" key="3">
    <source>
        <dbReference type="ARBA" id="ARBA00022989"/>
    </source>
</evidence>
<evidence type="ECO:0000256" key="4">
    <source>
        <dbReference type="ARBA" id="ARBA00023136"/>
    </source>
</evidence>
<reference evidence="7" key="1">
    <citation type="journal article" date="2021" name="Front. Microbiol.">
        <title>Comprehensive Comparative Genomics and Phenotyping of Methylobacterium Species.</title>
        <authorList>
            <person name="Alessa O."/>
            <person name="Ogura Y."/>
            <person name="Fujitani Y."/>
            <person name="Takami H."/>
            <person name="Hayashi T."/>
            <person name="Sahin N."/>
            <person name="Tani A."/>
        </authorList>
    </citation>
    <scope>NUCLEOTIDE SEQUENCE</scope>
    <source>
        <strain evidence="7">DSM 17168</strain>
    </source>
</reference>
<sequence>MGRDGNGILLAGRLLLAAALLPAGIAHALNPSGFALTLAGTGMPAPNAVATASIVIAVFGPLALAAGVLPRLVGWTLALHTLVMGLLLHRFWDFSGGTALVERELFLAQAGLAGGLILGAVAGPGAWSWHGWRHGVRAASAKPAPKGAAPKEPAPKAAAPRKRAAGPRAKPARAAA</sequence>
<comment type="caution">
    <text evidence="7">The sequence shown here is derived from an EMBL/GenBank/DDBJ whole genome shotgun (WGS) entry which is preliminary data.</text>
</comment>
<reference evidence="7" key="2">
    <citation type="submission" date="2021-08" db="EMBL/GenBank/DDBJ databases">
        <authorList>
            <person name="Tani A."/>
            <person name="Ola A."/>
            <person name="Ogura Y."/>
            <person name="Katsura K."/>
            <person name="Hayashi T."/>
        </authorList>
    </citation>
    <scope>NUCLEOTIDE SEQUENCE</scope>
    <source>
        <strain evidence="7">DSM 17168</strain>
    </source>
</reference>
<name>A0ABQ4SGW1_9HYPH</name>
<feature type="compositionally biased region" description="Low complexity" evidence="5">
    <location>
        <begin position="166"/>
        <end position="176"/>
    </location>
</feature>
<evidence type="ECO:0008006" key="9">
    <source>
        <dbReference type="Google" id="ProtNLM"/>
    </source>
</evidence>
<keyword evidence="3 6" id="KW-1133">Transmembrane helix</keyword>
<protein>
    <recommendedName>
        <fullName evidence="9">DoxX family protein</fullName>
    </recommendedName>
</protein>
<keyword evidence="8" id="KW-1185">Reference proteome</keyword>
<dbReference type="Proteomes" id="UP001055153">
    <property type="component" value="Unassembled WGS sequence"/>
</dbReference>
<organism evidence="7 8">
    <name type="scientific">Methylobacterium isbiliense</name>
    <dbReference type="NCBI Taxonomy" id="315478"/>
    <lineage>
        <taxon>Bacteria</taxon>
        <taxon>Pseudomonadati</taxon>
        <taxon>Pseudomonadota</taxon>
        <taxon>Alphaproteobacteria</taxon>
        <taxon>Hyphomicrobiales</taxon>
        <taxon>Methylobacteriaceae</taxon>
        <taxon>Methylobacterium</taxon>
    </lineage>
</organism>
<comment type="subcellular location">
    <subcellularLocation>
        <location evidence="1">Membrane</location>
        <topology evidence="1">Multi-pass membrane protein</topology>
    </subcellularLocation>
</comment>
<evidence type="ECO:0000256" key="5">
    <source>
        <dbReference type="SAM" id="MobiDB-lite"/>
    </source>
</evidence>
<evidence type="ECO:0000256" key="6">
    <source>
        <dbReference type="SAM" id="Phobius"/>
    </source>
</evidence>
<dbReference type="EMBL" id="BPQQ01000040">
    <property type="protein sequence ID" value="GJE01633.1"/>
    <property type="molecule type" value="Genomic_DNA"/>
</dbReference>
<accession>A0ABQ4SGW1</accession>
<feature type="transmembrane region" description="Helical" evidence="6">
    <location>
        <begin position="44"/>
        <end position="65"/>
    </location>
</feature>
<evidence type="ECO:0000256" key="2">
    <source>
        <dbReference type="ARBA" id="ARBA00022692"/>
    </source>
</evidence>
<keyword evidence="2 6" id="KW-0812">Transmembrane</keyword>
<feature type="transmembrane region" description="Helical" evidence="6">
    <location>
        <begin position="112"/>
        <end position="132"/>
    </location>
</feature>
<feature type="transmembrane region" description="Helical" evidence="6">
    <location>
        <begin position="72"/>
        <end position="92"/>
    </location>
</feature>
<dbReference type="InterPro" id="IPR032808">
    <property type="entry name" value="DoxX"/>
</dbReference>
<dbReference type="Pfam" id="PF07681">
    <property type="entry name" value="DoxX"/>
    <property type="match status" value="1"/>
</dbReference>
<gene>
    <name evidence="7" type="ORF">GMJLKIPL_3567</name>
</gene>
<evidence type="ECO:0000313" key="8">
    <source>
        <dbReference type="Proteomes" id="UP001055153"/>
    </source>
</evidence>
<feature type="region of interest" description="Disordered" evidence="5">
    <location>
        <begin position="138"/>
        <end position="176"/>
    </location>
</feature>